<dbReference type="WBParaSite" id="ACOC_0001110101-mRNA-1">
    <property type="protein sequence ID" value="ACOC_0001110101-mRNA-1"/>
    <property type="gene ID" value="ACOC_0001110101"/>
</dbReference>
<dbReference type="Proteomes" id="UP000267027">
    <property type="component" value="Unassembled WGS sequence"/>
</dbReference>
<dbReference type="EMBL" id="UYYA01004613">
    <property type="protein sequence ID" value="VDM62687.1"/>
    <property type="molecule type" value="Genomic_DNA"/>
</dbReference>
<proteinExistence type="predicted"/>
<organism evidence="4">
    <name type="scientific">Angiostrongylus costaricensis</name>
    <name type="common">Nematode worm</name>
    <dbReference type="NCBI Taxonomy" id="334426"/>
    <lineage>
        <taxon>Eukaryota</taxon>
        <taxon>Metazoa</taxon>
        <taxon>Ecdysozoa</taxon>
        <taxon>Nematoda</taxon>
        <taxon>Chromadorea</taxon>
        <taxon>Rhabditida</taxon>
        <taxon>Rhabditina</taxon>
        <taxon>Rhabditomorpha</taxon>
        <taxon>Strongyloidea</taxon>
        <taxon>Metastrongylidae</taxon>
        <taxon>Angiostrongylus</taxon>
    </lineage>
</organism>
<evidence type="ECO:0000313" key="3">
    <source>
        <dbReference type="Proteomes" id="UP000267027"/>
    </source>
</evidence>
<dbReference type="OrthoDB" id="5864054at2759"/>
<keyword evidence="3" id="KW-1185">Reference proteome</keyword>
<gene>
    <name evidence="2" type="ORF">ACOC_LOCUS11102</name>
</gene>
<dbReference type="AlphaFoldDB" id="A0A0R3PXQ4"/>
<name>A0A0R3PXQ4_ANGCS</name>
<reference evidence="2 3" key="2">
    <citation type="submission" date="2018-11" db="EMBL/GenBank/DDBJ databases">
        <authorList>
            <consortium name="Pathogen Informatics"/>
        </authorList>
    </citation>
    <scope>NUCLEOTIDE SEQUENCE [LARGE SCALE GENOMIC DNA]</scope>
    <source>
        <strain evidence="2 3">Costa Rica</strain>
    </source>
</reference>
<feature type="region of interest" description="Disordered" evidence="1">
    <location>
        <begin position="74"/>
        <end position="104"/>
    </location>
</feature>
<evidence type="ECO:0000313" key="4">
    <source>
        <dbReference type="WBParaSite" id="ACOC_0001110101-mRNA-1"/>
    </source>
</evidence>
<feature type="compositionally biased region" description="Basic and acidic residues" evidence="1">
    <location>
        <begin position="82"/>
        <end position="104"/>
    </location>
</feature>
<reference evidence="4" key="1">
    <citation type="submission" date="2017-02" db="UniProtKB">
        <authorList>
            <consortium name="WormBaseParasite"/>
        </authorList>
    </citation>
    <scope>IDENTIFICATION</scope>
</reference>
<evidence type="ECO:0000313" key="2">
    <source>
        <dbReference type="EMBL" id="VDM62687.1"/>
    </source>
</evidence>
<protein>
    <submittedName>
        <fullName evidence="2 4">Uncharacterized protein</fullName>
    </submittedName>
</protein>
<sequence length="104" mass="11809">MILSLGLVSKIRDAERHRRKLTNVSMNNLSSSDVKHPMPKKICVNKKAPPTPSNFNFTQLQLQRISINNFGSKEYAPLSTEGDERREECVSSGTDDSHQRVQRL</sequence>
<evidence type="ECO:0000256" key="1">
    <source>
        <dbReference type="SAM" id="MobiDB-lite"/>
    </source>
</evidence>
<accession>A0A0R3PXQ4</accession>